<name>A0ABN8QM48_9CNID</name>
<dbReference type="PANTHER" id="PTHR23409:SF21">
    <property type="entry name" value="CAPSID PROTEIN"/>
    <property type="match status" value="1"/>
</dbReference>
<proteinExistence type="predicted"/>
<dbReference type="Proteomes" id="UP001159427">
    <property type="component" value="Unassembled WGS sequence"/>
</dbReference>
<evidence type="ECO:0000313" key="2">
    <source>
        <dbReference type="Proteomes" id="UP001159427"/>
    </source>
</evidence>
<dbReference type="InterPro" id="IPR000358">
    <property type="entry name" value="RNR_small_fam"/>
</dbReference>
<dbReference type="EMBL" id="CALNXI010001384">
    <property type="protein sequence ID" value="CAH3167184.1"/>
    <property type="molecule type" value="Genomic_DNA"/>
</dbReference>
<reference evidence="1 2" key="1">
    <citation type="submission" date="2022-05" db="EMBL/GenBank/DDBJ databases">
        <authorList>
            <consortium name="Genoscope - CEA"/>
            <person name="William W."/>
        </authorList>
    </citation>
    <scope>NUCLEOTIDE SEQUENCE [LARGE SCALE GENOMIC DNA]</scope>
</reference>
<evidence type="ECO:0000313" key="1">
    <source>
        <dbReference type="EMBL" id="CAH3167184.1"/>
    </source>
</evidence>
<keyword evidence="2" id="KW-1185">Reference proteome</keyword>
<accession>A0ABN8QM48</accession>
<sequence length="513" mass="56728">MKKLHAPNHKLYEQYYVDQAKQKGGNLPAFHGARFQRGYGLGSIFKGLFRWAMPHLQQGAKVTGRKALQTGVNVAQDVLDGDNIKKAISKQAKQALGLPAQNSSQGQSGVGKKAIKRMAFVHHESRECTKSELDLFTIPATQTSIHKGQWIEYHPLSNMTDTGPIEFNVSGTGEEYLDLARTQLYVKAKITRANGTALDADTQVGPVNLFLHSLFSQVDVSLNERLISASTNTYLYRAMIESLLNYGEEAKTSQLSMAMFYKDTAGKMNVVNPLAADDEANPGLKARYEFTKESHTVDMMGPIHSDIFFQDRLMLNGVNLRIKLNRAKNVFCLASSAAAADFKVVITEAILFVRRVKVASSIILGHAAGLKHSSAKYPIRSIDCKVLSIPRGFSSFNPDSIFLGQIPKRIVLGLVDTEAYNGSYRTNPFYFKHHKLTQVGVYVDGEQIPRKPLFLKVDAAGGQNVIAGYQSLFSGIRRLSQDTGNQIKRSDYGSGYTLFAFDLTPRSLPGRSF</sequence>
<organism evidence="1 2">
    <name type="scientific">Porites evermanni</name>
    <dbReference type="NCBI Taxonomy" id="104178"/>
    <lineage>
        <taxon>Eukaryota</taxon>
        <taxon>Metazoa</taxon>
        <taxon>Cnidaria</taxon>
        <taxon>Anthozoa</taxon>
        <taxon>Hexacorallia</taxon>
        <taxon>Scleractinia</taxon>
        <taxon>Fungiina</taxon>
        <taxon>Poritidae</taxon>
        <taxon>Porites</taxon>
    </lineage>
</organism>
<gene>
    <name evidence="1" type="ORF">PEVE_00005962</name>
</gene>
<comment type="caution">
    <text evidence="1">The sequence shown here is derived from an EMBL/GenBank/DDBJ whole genome shotgun (WGS) entry which is preliminary data.</text>
</comment>
<protein>
    <recommendedName>
        <fullName evidence="3">Capsid protein</fullName>
    </recommendedName>
</protein>
<dbReference type="PANTHER" id="PTHR23409">
    <property type="entry name" value="RIBONUCLEOSIDE-DIPHOSPHATE REDUCTASE SMALL CHAIN"/>
    <property type="match status" value="1"/>
</dbReference>
<evidence type="ECO:0008006" key="3">
    <source>
        <dbReference type="Google" id="ProtNLM"/>
    </source>
</evidence>